<protein>
    <submittedName>
        <fullName evidence="1">Iron-sulfur cluster insertion protein ErpA</fullName>
    </submittedName>
</protein>
<evidence type="ECO:0000313" key="1">
    <source>
        <dbReference type="EMBL" id="MBK1866639.1"/>
    </source>
</evidence>
<evidence type="ECO:0000313" key="2">
    <source>
        <dbReference type="Proteomes" id="UP000616151"/>
    </source>
</evidence>
<comment type="caution">
    <text evidence="1">The sequence shown here is derived from an EMBL/GenBank/DDBJ whole genome shotgun (WGS) entry which is preliminary data.</text>
</comment>
<gene>
    <name evidence="1" type="primary">erpA</name>
    <name evidence="1" type="ORF">JHL16_09765</name>
</gene>
<dbReference type="Proteomes" id="UP000616151">
    <property type="component" value="Unassembled WGS sequence"/>
</dbReference>
<reference evidence="1" key="1">
    <citation type="submission" date="2021-01" db="EMBL/GenBank/DDBJ databases">
        <authorList>
            <person name="Sun Q."/>
        </authorList>
    </citation>
    <scope>NUCLEOTIDE SEQUENCE</scope>
    <source>
        <strain evidence="1">YIM B02566</strain>
    </source>
</reference>
<accession>A0ACC5R1Z2</accession>
<proteinExistence type="predicted"/>
<dbReference type="EMBL" id="JAENHL010000006">
    <property type="protein sequence ID" value="MBK1866639.1"/>
    <property type="molecule type" value="Genomic_DNA"/>
</dbReference>
<organism evidence="1 2">
    <name type="scientific">Taklimakanibacter albus</name>
    <dbReference type="NCBI Taxonomy" id="2800327"/>
    <lineage>
        <taxon>Bacteria</taxon>
        <taxon>Pseudomonadati</taxon>
        <taxon>Pseudomonadota</taxon>
        <taxon>Alphaproteobacteria</taxon>
        <taxon>Hyphomicrobiales</taxon>
        <taxon>Aestuariivirgaceae</taxon>
        <taxon>Taklimakanibacter</taxon>
    </lineage>
</organism>
<keyword evidence="2" id="KW-1185">Reference proteome</keyword>
<sequence>MTDTVSITSRAATRIKDIMAGHPGSAGLRVAVEGGGCSGFQYDFKLDSQRADDDLVIERDGATVLIDSVSLVYINGSEIDFVDDLIGRSFKINNPQATMSCGCGTSFSI</sequence>
<name>A0ACC5R1Z2_9HYPH</name>